<feature type="compositionally biased region" description="Basic and acidic residues" evidence="1">
    <location>
        <begin position="64"/>
        <end position="76"/>
    </location>
</feature>
<protein>
    <submittedName>
        <fullName evidence="2">Uncharacterized protein</fullName>
    </submittedName>
</protein>
<dbReference type="AlphaFoldDB" id="A0A1Y2LKR8"/>
<feature type="region of interest" description="Disordered" evidence="1">
    <location>
        <begin position="59"/>
        <end position="105"/>
    </location>
</feature>
<feature type="compositionally biased region" description="Polar residues" evidence="1">
    <location>
        <begin position="92"/>
        <end position="105"/>
    </location>
</feature>
<proteinExistence type="predicted"/>
<evidence type="ECO:0000313" key="3">
    <source>
        <dbReference type="Proteomes" id="UP000193240"/>
    </source>
</evidence>
<dbReference type="Proteomes" id="UP000193240">
    <property type="component" value="Unassembled WGS sequence"/>
</dbReference>
<evidence type="ECO:0000256" key="1">
    <source>
        <dbReference type="SAM" id="MobiDB-lite"/>
    </source>
</evidence>
<dbReference type="EMBL" id="KZ107856">
    <property type="protein sequence ID" value="OSS44593.1"/>
    <property type="molecule type" value="Genomic_DNA"/>
</dbReference>
<organism evidence="2 3">
    <name type="scientific">Epicoccum nigrum</name>
    <name type="common">Soil fungus</name>
    <name type="synonym">Epicoccum purpurascens</name>
    <dbReference type="NCBI Taxonomy" id="105696"/>
    <lineage>
        <taxon>Eukaryota</taxon>
        <taxon>Fungi</taxon>
        <taxon>Dikarya</taxon>
        <taxon>Ascomycota</taxon>
        <taxon>Pezizomycotina</taxon>
        <taxon>Dothideomycetes</taxon>
        <taxon>Pleosporomycetidae</taxon>
        <taxon>Pleosporales</taxon>
        <taxon>Pleosporineae</taxon>
        <taxon>Didymellaceae</taxon>
        <taxon>Epicoccum</taxon>
    </lineage>
</organism>
<keyword evidence="3" id="KW-1185">Reference proteome</keyword>
<reference evidence="2 3" key="1">
    <citation type="journal article" date="2017" name="Genome Announc.">
        <title>Genome sequence of the saprophytic ascomycete Epicoccum nigrum ICMP 19927 strain isolated from New Zealand.</title>
        <authorList>
            <person name="Fokin M."/>
            <person name="Fleetwood D."/>
            <person name="Weir B.S."/>
            <person name="Villas-Boas S.G."/>
        </authorList>
    </citation>
    <scope>NUCLEOTIDE SEQUENCE [LARGE SCALE GENOMIC DNA]</scope>
    <source>
        <strain evidence="2 3">ICMP 19927</strain>
    </source>
</reference>
<name>A0A1Y2LKR8_EPING</name>
<accession>A0A1Y2LKR8</accession>
<gene>
    <name evidence="2" type="ORF">B5807_10698</name>
</gene>
<evidence type="ECO:0000313" key="2">
    <source>
        <dbReference type="EMBL" id="OSS44593.1"/>
    </source>
</evidence>
<dbReference type="InParanoid" id="A0A1Y2LKR8"/>
<sequence>MYASHRNATGIATSEWSDGSYEIGNRSGLNLLLGICRRYHDMSPPIAWGPCAGALSRVKKRQDRRQARGGTDREWEQVNSDGEAAGHHHTLTTRLTSITDDPNDH</sequence>